<comment type="similarity">
    <text evidence="5">Belongs to the small GTPase superfamily. Arf family.</text>
</comment>
<feature type="binding site" evidence="4">
    <location>
        <position position="18"/>
    </location>
    <ligand>
        <name>Mg(2+)</name>
        <dbReference type="ChEBI" id="CHEBI:18420"/>
    </ligand>
</feature>
<feature type="binding site" evidence="4">
    <location>
        <position position="35"/>
    </location>
    <ligand>
        <name>Mg(2+)</name>
        <dbReference type="ChEBI" id="CHEBI:18420"/>
    </ligand>
</feature>
<dbReference type="GO" id="GO:0051649">
    <property type="term" value="P:establishment of localization in cell"/>
    <property type="evidence" value="ECO:0007669"/>
    <property type="project" value="UniProtKB-ARBA"/>
</dbReference>
<dbReference type="GO" id="GO:0048731">
    <property type="term" value="P:system development"/>
    <property type="evidence" value="ECO:0007669"/>
    <property type="project" value="UniProtKB-ARBA"/>
</dbReference>
<evidence type="ECO:0000256" key="5">
    <source>
        <dbReference type="RuleBase" id="RU003925"/>
    </source>
</evidence>
<dbReference type="GO" id="GO:0005525">
    <property type="term" value="F:GTP binding"/>
    <property type="evidence" value="ECO:0007669"/>
    <property type="project" value="UniProtKB-KW"/>
</dbReference>
<sequence length="166" mass="19195">MSITPKVLIFGPENSGKTTLLYQFKYHEFIQTIPTFSCNCETIFFNNLPMTFWDVGSSAPVQQFFNLYLKDKNALVFVVDASDKERIGNARWLLWQVMEDVQSLPLIVVGNKIDEVDAMDKNEIIEKLDLNQKPDCEYQFVMTSAKLNEGIDEALKCIYMCLYSRH</sequence>
<evidence type="ECO:0000313" key="7">
    <source>
        <dbReference type="Proteomes" id="UP001153620"/>
    </source>
</evidence>
<reference evidence="6" key="1">
    <citation type="submission" date="2022-01" db="EMBL/GenBank/DDBJ databases">
        <authorList>
            <person name="King R."/>
        </authorList>
    </citation>
    <scope>NUCLEOTIDE SEQUENCE</scope>
</reference>
<dbReference type="InterPro" id="IPR027417">
    <property type="entry name" value="P-loop_NTPase"/>
</dbReference>
<dbReference type="NCBIfam" id="TIGR00231">
    <property type="entry name" value="small_GTP"/>
    <property type="match status" value="1"/>
</dbReference>
<dbReference type="GO" id="GO:0016192">
    <property type="term" value="P:vesicle-mediated transport"/>
    <property type="evidence" value="ECO:0007669"/>
    <property type="project" value="UniProtKB-ARBA"/>
</dbReference>
<dbReference type="OrthoDB" id="2011769at2759"/>
<dbReference type="GO" id="GO:0046872">
    <property type="term" value="F:metal ion binding"/>
    <property type="evidence" value="ECO:0007669"/>
    <property type="project" value="UniProtKB-KW"/>
</dbReference>
<dbReference type="Proteomes" id="UP001153620">
    <property type="component" value="Chromosome 4"/>
</dbReference>
<keyword evidence="2 3" id="KW-0342">GTP-binding</keyword>
<evidence type="ECO:0000256" key="1">
    <source>
        <dbReference type="ARBA" id="ARBA00022741"/>
    </source>
</evidence>
<proteinExistence type="inferred from homology"/>
<dbReference type="Pfam" id="PF00025">
    <property type="entry name" value="Arf"/>
    <property type="match status" value="1"/>
</dbReference>
<evidence type="ECO:0000256" key="4">
    <source>
        <dbReference type="PIRSR" id="PIRSR606689-2"/>
    </source>
</evidence>
<protein>
    <submittedName>
        <fullName evidence="6">Uncharacterized protein</fullName>
    </submittedName>
</protein>
<dbReference type="SMART" id="SM00177">
    <property type="entry name" value="ARF"/>
    <property type="match status" value="1"/>
</dbReference>
<dbReference type="GO" id="GO:0003924">
    <property type="term" value="F:GTPase activity"/>
    <property type="evidence" value="ECO:0007669"/>
    <property type="project" value="InterPro"/>
</dbReference>
<evidence type="ECO:0000256" key="2">
    <source>
        <dbReference type="ARBA" id="ARBA00023134"/>
    </source>
</evidence>
<dbReference type="InterPro" id="IPR005225">
    <property type="entry name" value="Small_GTP-bd"/>
</dbReference>
<reference evidence="6" key="2">
    <citation type="submission" date="2022-10" db="EMBL/GenBank/DDBJ databases">
        <authorList>
            <consortium name="ENA_rothamsted_submissions"/>
            <consortium name="culmorum"/>
            <person name="King R."/>
        </authorList>
    </citation>
    <scope>NUCLEOTIDE SEQUENCE</scope>
</reference>
<dbReference type="InterPro" id="IPR006689">
    <property type="entry name" value="Small_GTPase_ARF/SAR"/>
</dbReference>
<keyword evidence="4" id="KW-0460">Magnesium</keyword>
<dbReference type="PROSITE" id="PS51417">
    <property type="entry name" value="ARF"/>
    <property type="match status" value="1"/>
</dbReference>
<dbReference type="SUPFAM" id="SSF52540">
    <property type="entry name" value="P-loop containing nucleoside triphosphate hydrolases"/>
    <property type="match status" value="1"/>
</dbReference>
<keyword evidence="1 3" id="KW-0547">Nucleotide-binding</keyword>
<dbReference type="InterPro" id="IPR024156">
    <property type="entry name" value="Small_GTPase_ARF"/>
</dbReference>
<gene>
    <name evidence="6" type="ORF">CHIRRI_LOCUS14929</name>
</gene>
<dbReference type="SMART" id="SM00178">
    <property type="entry name" value="SAR"/>
    <property type="match status" value="1"/>
</dbReference>
<dbReference type="PRINTS" id="PR00328">
    <property type="entry name" value="SAR1GTPBP"/>
</dbReference>
<evidence type="ECO:0000256" key="3">
    <source>
        <dbReference type="PIRSR" id="PIRSR606689-1"/>
    </source>
</evidence>
<name>A0A9N9SAJ8_9DIPT</name>
<evidence type="ECO:0000313" key="6">
    <source>
        <dbReference type="EMBL" id="CAG9812124.1"/>
    </source>
</evidence>
<dbReference type="AlphaFoldDB" id="A0A9N9SAJ8"/>
<dbReference type="Gene3D" id="3.40.50.300">
    <property type="entry name" value="P-loop containing nucleotide triphosphate hydrolases"/>
    <property type="match status" value="1"/>
</dbReference>
<keyword evidence="4" id="KW-0479">Metal-binding</keyword>
<organism evidence="6 7">
    <name type="scientific">Chironomus riparius</name>
    <dbReference type="NCBI Taxonomy" id="315576"/>
    <lineage>
        <taxon>Eukaryota</taxon>
        <taxon>Metazoa</taxon>
        <taxon>Ecdysozoa</taxon>
        <taxon>Arthropoda</taxon>
        <taxon>Hexapoda</taxon>
        <taxon>Insecta</taxon>
        <taxon>Pterygota</taxon>
        <taxon>Neoptera</taxon>
        <taxon>Endopterygota</taxon>
        <taxon>Diptera</taxon>
        <taxon>Nematocera</taxon>
        <taxon>Chironomoidea</taxon>
        <taxon>Chironomidae</taxon>
        <taxon>Chironominae</taxon>
        <taxon>Chironomus</taxon>
    </lineage>
</organism>
<feature type="binding site" evidence="3">
    <location>
        <begin position="11"/>
        <end position="18"/>
    </location>
    <ligand>
        <name>GTP</name>
        <dbReference type="ChEBI" id="CHEBI:37565"/>
    </ligand>
</feature>
<dbReference type="EMBL" id="OU895880">
    <property type="protein sequence ID" value="CAG9812124.1"/>
    <property type="molecule type" value="Genomic_DNA"/>
</dbReference>
<accession>A0A9N9SAJ8</accession>
<keyword evidence="7" id="KW-1185">Reference proteome</keyword>
<feature type="binding site" evidence="3">
    <location>
        <begin position="111"/>
        <end position="114"/>
    </location>
    <ligand>
        <name>GTP</name>
        <dbReference type="ChEBI" id="CHEBI:37565"/>
    </ligand>
</feature>
<dbReference type="PANTHER" id="PTHR11711">
    <property type="entry name" value="ADP RIBOSYLATION FACTOR-RELATED"/>
    <property type="match status" value="1"/>
</dbReference>